<feature type="domain" description="FAR1" evidence="1">
    <location>
        <begin position="10"/>
        <end position="101"/>
    </location>
</feature>
<dbReference type="STRING" id="3775.A0A1Q3ASZ8"/>
<dbReference type="Proteomes" id="UP000187406">
    <property type="component" value="Unassembled WGS sequence"/>
</dbReference>
<name>A0A1Q3ASZ8_CEPFO</name>
<keyword evidence="3" id="KW-1185">Reference proteome</keyword>
<evidence type="ECO:0000259" key="1">
    <source>
        <dbReference type="Pfam" id="PF03101"/>
    </source>
</evidence>
<dbReference type="InterPro" id="IPR004330">
    <property type="entry name" value="FAR1_DNA_bnd_dom"/>
</dbReference>
<evidence type="ECO:0000313" key="2">
    <source>
        <dbReference type="EMBL" id="GAV58693.1"/>
    </source>
</evidence>
<dbReference type="Pfam" id="PF03101">
    <property type="entry name" value="FAR1"/>
    <property type="match status" value="1"/>
</dbReference>
<feature type="non-terminal residue" evidence="2">
    <location>
        <position position="1"/>
    </location>
</feature>
<sequence>EFDNLYDVYNFYNYYALHKGFGIRRSLSNKSSATGELIWKKFVCNKAGWRAKNKEKEDGSEVVSRCRETRDGCMARLNVRWKRHGKWVVTRFVKEHSHTLDTPRK</sequence>
<evidence type="ECO:0000313" key="3">
    <source>
        <dbReference type="Proteomes" id="UP000187406"/>
    </source>
</evidence>
<dbReference type="EMBL" id="BDDD01000080">
    <property type="protein sequence ID" value="GAV58693.1"/>
    <property type="molecule type" value="Genomic_DNA"/>
</dbReference>
<dbReference type="AlphaFoldDB" id="A0A1Q3ASZ8"/>
<accession>A0A1Q3ASZ8</accession>
<organism evidence="2 3">
    <name type="scientific">Cephalotus follicularis</name>
    <name type="common">Albany pitcher plant</name>
    <dbReference type="NCBI Taxonomy" id="3775"/>
    <lineage>
        <taxon>Eukaryota</taxon>
        <taxon>Viridiplantae</taxon>
        <taxon>Streptophyta</taxon>
        <taxon>Embryophyta</taxon>
        <taxon>Tracheophyta</taxon>
        <taxon>Spermatophyta</taxon>
        <taxon>Magnoliopsida</taxon>
        <taxon>eudicotyledons</taxon>
        <taxon>Gunneridae</taxon>
        <taxon>Pentapetalae</taxon>
        <taxon>rosids</taxon>
        <taxon>fabids</taxon>
        <taxon>Oxalidales</taxon>
        <taxon>Cephalotaceae</taxon>
        <taxon>Cephalotus</taxon>
    </lineage>
</organism>
<reference evidence="3" key="1">
    <citation type="submission" date="2016-04" db="EMBL/GenBank/DDBJ databases">
        <title>Cephalotus genome sequencing.</title>
        <authorList>
            <person name="Fukushima K."/>
            <person name="Hasebe M."/>
            <person name="Fang X."/>
        </authorList>
    </citation>
    <scope>NUCLEOTIDE SEQUENCE [LARGE SCALE GENOMIC DNA]</scope>
    <source>
        <strain evidence="3">cv. St1</strain>
    </source>
</reference>
<dbReference type="OrthoDB" id="747268at2759"/>
<protein>
    <submittedName>
        <fullName evidence="2">FAR1 domain-containing protein</fullName>
    </submittedName>
</protein>
<comment type="caution">
    <text evidence="2">The sequence shown here is derived from an EMBL/GenBank/DDBJ whole genome shotgun (WGS) entry which is preliminary data.</text>
</comment>
<gene>
    <name evidence="2" type="ORF">CFOL_v3_02226</name>
</gene>
<dbReference type="PANTHER" id="PTHR46328">
    <property type="entry name" value="FAR-RED IMPAIRED RESPONSIVE (FAR1) FAMILY PROTEIN-RELATED"/>
    <property type="match status" value="1"/>
</dbReference>
<feature type="non-terminal residue" evidence="2">
    <location>
        <position position="105"/>
    </location>
</feature>
<dbReference type="InParanoid" id="A0A1Q3ASZ8"/>
<proteinExistence type="predicted"/>